<accession>A0A318R7K9</accession>
<dbReference type="OrthoDB" id="5792777at2"/>
<sequence>MNNVYDFVVIGAGISGCTFASCLNKRFSDASILLIEHGRKVGGRSTTRNSRKNTIFKFDHGLASISLSKNFSEDINKLIYPLIKSKKLINITKDILLINEIGEIHNLSTDKEIFRGYPFMINFCEGIIDQSFNRKNIHFLFQTLVKSFKRENDLWRILLNEEKVIRSKNLVLSSSLIAHPRCLKIFNVNSLPLRDAFIPGNDEMIDYLIEKASKIEYIKRKNYILYVSNPNKVKIFNQRYLQVFFSKSIRDNLNFEKLIFQKQIDDSMIIILHCSYHRTLLEMSHEKIIKYLIEIFDGKQKFIDLFIETKLIDKMDWRASQPINSLIPKELQWSSKSKIGFCGDWFDLGNCKGVELALKSSIRLAKLL</sequence>
<organism evidence="1 2">
    <name type="scientific">Prochlorococcus marinus XMU1408</name>
    <dbReference type="NCBI Taxonomy" id="2213228"/>
    <lineage>
        <taxon>Bacteria</taxon>
        <taxon>Bacillati</taxon>
        <taxon>Cyanobacteriota</taxon>
        <taxon>Cyanophyceae</taxon>
        <taxon>Synechococcales</taxon>
        <taxon>Prochlorococcaceae</taxon>
        <taxon>Prochlorococcus</taxon>
    </lineage>
</organism>
<dbReference type="Pfam" id="PF13450">
    <property type="entry name" value="NAD_binding_8"/>
    <property type="match status" value="1"/>
</dbReference>
<dbReference type="Gene3D" id="3.90.660.10">
    <property type="match status" value="1"/>
</dbReference>
<protein>
    <recommendedName>
        <fullName evidence="3">NAD/FAD-dependent oxidoreductase</fullName>
    </recommendedName>
</protein>
<dbReference type="InterPro" id="IPR036188">
    <property type="entry name" value="FAD/NAD-bd_sf"/>
</dbReference>
<dbReference type="EMBL" id="QJUE01000001">
    <property type="protein sequence ID" value="PYE03700.1"/>
    <property type="molecule type" value="Genomic_DNA"/>
</dbReference>
<dbReference type="PANTHER" id="PTHR16128:SF5">
    <property type="entry name" value="FAD_NAD(P)-BINDING OXIDOREDUCTASE FAMILY PROTEIN"/>
    <property type="match status" value="1"/>
</dbReference>
<gene>
    <name evidence="1" type="ORF">DNJ73_00485</name>
</gene>
<evidence type="ECO:0000313" key="1">
    <source>
        <dbReference type="EMBL" id="PYE03700.1"/>
    </source>
</evidence>
<reference evidence="1 2" key="1">
    <citation type="journal article" date="2018" name="Appl. Environ. Microbiol.">
        <title>Genome rearrangement shapes Prochlorococcus ecological adaptation.</title>
        <authorList>
            <person name="Yan W."/>
            <person name="Wei S."/>
            <person name="Wang Q."/>
            <person name="Xiao X."/>
            <person name="Zeng Q."/>
            <person name="Jiao N."/>
            <person name="Zhang R."/>
        </authorList>
    </citation>
    <scope>NUCLEOTIDE SEQUENCE [LARGE SCALE GENOMIC DNA]</scope>
    <source>
        <strain evidence="1 2">XMU1408</strain>
    </source>
</reference>
<comment type="caution">
    <text evidence="1">The sequence shown here is derived from an EMBL/GenBank/DDBJ whole genome shotgun (WGS) entry which is preliminary data.</text>
</comment>
<dbReference type="PANTHER" id="PTHR16128">
    <property type="entry name" value="FAD/NAD(P)-BINDING OXIDOREDUCTASE FAMILY PROTEIN"/>
    <property type="match status" value="1"/>
</dbReference>
<dbReference type="RefSeq" id="WP_158465774.1">
    <property type="nucleotide sequence ID" value="NZ_QJUE01000001.1"/>
</dbReference>
<dbReference type="AlphaFoldDB" id="A0A318R7K9"/>
<dbReference type="Gene3D" id="3.50.50.60">
    <property type="entry name" value="FAD/NAD(P)-binding domain"/>
    <property type="match status" value="1"/>
</dbReference>
<proteinExistence type="predicted"/>
<name>A0A318R7K9_PROMR</name>
<dbReference type="Proteomes" id="UP000247807">
    <property type="component" value="Unassembled WGS sequence"/>
</dbReference>
<evidence type="ECO:0008006" key="3">
    <source>
        <dbReference type="Google" id="ProtNLM"/>
    </source>
</evidence>
<dbReference type="SUPFAM" id="SSF51905">
    <property type="entry name" value="FAD/NAD(P)-binding domain"/>
    <property type="match status" value="1"/>
</dbReference>
<evidence type="ECO:0000313" key="2">
    <source>
        <dbReference type="Proteomes" id="UP000247807"/>
    </source>
</evidence>